<dbReference type="EMBL" id="PDNV01000019">
    <property type="protein sequence ID" value="PLC52048.1"/>
    <property type="molecule type" value="Genomic_DNA"/>
</dbReference>
<dbReference type="GO" id="GO:0016616">
    <property type="term" value="F:oxidoreductase activity, acting on the CH-OH group of donors, NAD or NADP as acceptor"/>
    <property type="evidence" value="ECO:0007669"/>
    <property type="project" value="TreeGrafter"/>
</dbReference>
<comment type="similarity">
    <text evidence="1">Belongs to the short-chain dehydrogenases/reductases (SDR) family.</text>
</comment>
<keyword evidence="4" id="KW-1185">Reference proteome</keyword>
<dbReference type="AlphaFoldDB" id="A0A2N4UAM3"/>
<reference evidence="3 4" key="1">
    <citation type="submission" date="2017-10" db="EMBL/GenBank/DDBJ databases">
        <title>Two draft genome sequences of Pusillimonas sp. strains isolated from a nitrate- and radionuclide-contaminated groundwater in Russia.</title>
        <authorList>
            <person name="Grouzdev D.S."/>
            <person name="Tourova T.P."/>
            <person name="Goeva M.A."/>
            <person name="Babich T.L."/>
            <person name="Sokolova D.S."/>
            <person name="Abdullin R."/>
            <person name="Poltaraus A.B."/>
            <person name="Toshchakov S.V."/>
            <person name="Nazina T.N."/>
        </authorList>
    </citation>
    <scope>NUCLEOTIDE SEQUENCE [LARGE SCALE GENOMIC DNA]</scope>
    <source>
        <strain evidence="3 4">JR1/69-2-13</strain>
    </source>
</reference>
<comment type="caution">
    <text evidence="3">The sequence shown here is derived from an EMBL/GenBank/DDBJ whole genome shotgun (WGS) entry which is preliminary data.</text>
</comment>
<gene>
    <name evidence="3" type="ORF">CR155_20185</name>
</gene>
<evidence type="ECO:0000256" key="2">
    <source>
        <dbReference type="ARBA" id="ARBA00023002"/>
    </source>
</evidence>
<dbReference type="PANTHER" id="PTHR42760">
    <property type="entry name" value="SHORT-CHAIN DEHYDROGENASES/REDUCTASES FAMILY MEMBER"/>
    <property type="match status" value="1"/>
</dbReference>
<keyword evidence="2" id="KW-0560">Oxidoreductase</keyword>
<evidence type="ECO:0000313" key="3">
    <source>
        <dbReference type="EMBL" id="PLC52048.1"/>
    </source>
</evidence>
<organism evidence="3 4">
    <name type="scientific">Pollutimonas nitritireducens</name>
    <dbReference type="NCBI Taxonomy" id="2045209"/>
    <lineage>
        <taxon>Bacteria</taxon>
        <taxon>Pseudomonadati</taxon>
        <taxon>Pseudomonadota</taxon>
        <taxon>Betaproteobacteria</taxon>
        <taxon>Burkholderiales</taxon>
        <taxon>Alcaligenaceae</taxon>
        <taxon>Pollutimonas</taxon>
    </lineage>
</organism>
<accession>A0A2N4UAM3</accession>
<proteinExistence type="inferred from homology"/>
<dbReference type="InterPro" id="IPR036291">
    <property type="entry name" value="NAD(P)-bd_dom_sf"/>
</dbReference>
<dbReference type="FunFam" id="3.40.50.720:FF:000084">
    <property type="entry name" value="Short-chain dehydrogenase reductase"/>
    <property type="match status" value="1"/>
</dbReference>
<dbReference type="PANTHER" id="PTHR42760:SF133">
    <property type="entry name" value="3-OXOACYL-[ACYL-CARRIER-PROTEIN] REDUCTASE"/>
    <property type="match status" value="1"/>
</dbReference>
<protein>
    <submittedName>
        <fullName evidence="3">Oxidoreductase</fullName>
    </submittedName>
</protein>
<dbReference type="OrthoDB" id="8940911at2"/>
<name>A0A2N4UAM3_9BURK</name>
<dbReference type="PRINTS" id="PR00081">
    <property type="entry name" value="GDHRDH"/>
</dbReference>
<dbReference type="SUPFAM" id="SSF51735">
    <property type="entry name" value="NAD(P)-binding Rossmann-fold domains"/>
    <property type="match status" value="1"/>
</dbReference>
<dbReference type="NCBIfam" id="NF005559">
    <property type="entry name" value="PRK07231.1"/>
    <property type="match status" value="1"/>
</dbReference>
<dbReference type="Gene3D" id="3.40.50.720">
    <property type="entry name" value="NAD(P)-binding Rossmann-like Domain"/>
    <property type="match status" value="1"/>
</dbReference>
<dbReference type="Pfam" id="PF13561">
    <property type="entry name" value="adh_short_C2"/>
    <property type="match status" value="1"/>
</dbReference>
<sequence>MKRNETRFAGRVVLVTGAGGGLGSVQAQLFAMEGATVVVADLSPDRGEALASSIRETGGKAFFAEVNVTSAASWSALAERVKRDIGVLHVLVNNAGVVSRTGVLAISEEEWQRVIAVNLTGPTLGIQALVPLIRDAGGGSIVNISSTAGLIGHPGVAYAASKWGLRGVTKSAALELLDWGIRVNSVHPAQVSETLMTNASTPGWRHANERAMPAGRPARPDEVAEAVLFLASEASSYINGTELVVDGGAVSVGLARVRSALEEDFNRLPEAARR</sequence>
<evidence type="ECO:0000313" key="4">
    <source>
        <dbReference type="Proteomes" id="UP000234328"/>
    </source>
</evidence>
<dbReference type="InterPro" id="IPR002347">
    <property type="entry name" value="SDR_fam"/>
</dbReference>
<dbReference type="RefSeq" id="WP_102071859.1">
    <property type="nucleotide sequence ID" value="NZ_PDNV01000019.1"/>
</dbReference>
<dbReference type="InterPro" id="IPR020904">
    <property type="entry name" value="Sc_DH/Rdtase_CS"/>
</dbReference>
<dbReference type="PRINTS" id="PR00080">
    <property type="entry name" value="SDRFAMILY"/>
</dbReference>
<evidence type="ECO:0000256" key="1">
    <source>
        <dbReference type="ARBA" id="ARBA00006484"/>
    </source>
</evidence>
<dbReference type="Proteomes" id="UP000234328">
    <property type="component" value="Unassembled WGS sequence"/>
</dbReference>
<dbReference type="PROSITE" id="PS00061">
    <property type="entry name" value="ADH_SHORT"/>
    <property type="match status" value="1"/>
</dbReference>